<dbReference type="InterPro" id="IPR031472">
    <property type="entry name" value="MAT1-1-2/MatA-2/Smr1"/>
</dbReference>
<accession>A0A2R4ZPY5</accession>
<dbReference type="Pfam" id="PF17043">
    <property type="entry name" value="MAT1-1-2"/>
    <property type="match status" value="1"/>
</dbReference>
<sequence length="344" mass="39229">MSSEYDKVPPAHIERELPLTVGSLAINDLHSEILKQCSIFRKKYPDSYVNFHPEKVDNIDEVIQIIDSNVERSTQPAFCAIRAISTHMELDYKSVIHDALRAWKRFAIPFILDVDLTRGVALQGYRAIILCTHLWDCSSYMTAGDKQGHLSASSATTAIIGALMIINWVWKTGSKNSILSTLRENESRTTGTEIFIRFTCDQVLPSIRDLKCLPGRDLGLRPGTSIRFTRELEIQIATKGIGGEVVWGPVPYLHPTYKTIGSQWGKFFRNRSQGLFFKGNYTEPKFKKRPLVFAIPYRTFEELENIRQEYSDEKTEMTDELDQAGFSNCVREYLYFNEGHASVP</sequence>
<evidence type="ECO:0000313" key="1">
    <source>
        <dbReference type="EMBL" id="DAB41614.1"/>
    </source>
</evidence>
<proteinExistence type="predicted"/>
<dbReference type="EMBL" id="BK010318">
    <property type="protein sequence ID" value="DAB41614.1"/>
    <property type="molecule type" value="Genomic_DNA"/>
</dbReference>
<reference evidence="1" key="1">
    <citation type="submission" date="2017-07" db="EMBL/GenBank/DDBJ databases">
        <authorList>
            <person name="Sun Z.S."/>
            <person name="Albrecht U."/>
            <person name="Echele G."/>
            <person name="Lee C.C."/>
        </authorList>
    </citation>
    <scope>NUCLEOTIDE SEQUENCE</scope>
</reference>
<protein>
    <submittedName>
        <fullName evidence="1">Mating-type protein MAT1-1-2</fullName>
    </submittedName>
</protein>
<dbReference type="AlphaFoldDB" id="A0A2R4ZPY5"/>
<organism evidence="1">
    <name type="scientific">Thielaviopsis punctulata</name>
    <dbReference type="NCBI Taxonomy" id="72032"/>
    <lineage>
        <taxon>Eukaryota</taxon>
        <taxon>Fungi</taxon>
        <taxon>Dikarya</taxon>
        <taxon>Ascomycota</taxon>
        <taxon>Pezizomycotina</taxon>
        <taxon>Sordariomycetes</taxon>
        <taxon>Hypocreomycetidae</taxon>
        <taxon>Microascales</taxon>
        <taxon>Ceratocystidaceae</taxon>
        <taxon>Thielaviopsis</taxon>
    </lineage>
</organism>
<name>A0A2R4ZPY5_9PEZI</name>
<reference evidence="1" key="2">
    <citation type="journal article" date="2018" name="Fungal Genet. Biol.">
        <title>Unexpected placement of the MAT1-1-2 gene in the MAT1-2 idiomorph of Thielaviopsis.</title>
        <authorList>
            <person name="Wilken P.M."/>
            <person name="Steenkamp E.T."/>
            <person name="van der Nest M.A."/>
            <person name="Wingfield M.J."/>
            <person name="de Beer Z.W."/>
            <person name="Wingfield B.D."/>
        </authorList>
    </citation>
    <scope>NUCLEOTIDE SEQUENCE</scope>
</reference>
<gene>
    <name evidence="1" type="primary">MAT1-1-2</name>
</gene>